<gene>
    <name evidence="1" type="ORF">SAMN05216580_0571</name>
</gene>
<dbReference type="Proteomes" id="UP000243063">
    <property type="component" value="Chromosome I"/>
</dbReference>
<dbReference type="STRING" id="1245526.SAMN05216580_0571"/>
<dbReference type="EMBL" id="LT629780">
    <property type="protein sequence ID" value="SDT93972.1"/>
    <property type="molecule type" value="Genomic_DNA"/>
</dbReference>
<accession>A0A1H2EFP3</accession>
<dbReference type="AlphaFoldDB" id="A0A1H2EFP3"/>
<evidence type="ECO:0000313" key="2">
    <source>
        <dbReference type="Proteomes" id="UP000243063"/>
    </source>
</evidence>
<evidence type="ECO:0000313" key="1">
    <source>
        <dbReference type="EMBL" id="SDT93972.1"/>
    </source>
</evidence>
<proteinExistence type="predicted"/>
<protein>
    <submittedName>
        <fullName evidence="1">Cellulose biosynthesis protein BcsR</fullName>
    </submittedName>
</protein>
<name>A0A1H2EFP3_9GAMM</name>
<reference evidence="2" key="1">
    <citation type="submission" date="2016-10" db="EMBL/GenBank/DDBJ databases">
        <authorList>
            <person name="Varghese N."/>
            <person name="Submissions S."/>
        </authorList>
    </citation>
    <scope>NUCLEOTIDE SEQUENCE [LARGE SCALE GENOMIC DNA]</scope>
    <source>
        <strain evidence="2">CCTCC 2012022</strain>
    </source>
</reference>
<sequence length="68" mass="7997">MDTPVPMMRDDDIANLRARLALPELAYVDFSRQEDMLRALQRWPLLVELETWDAERRRRAATSAEVKP</sequence>
<keyword evidence="2" id="KW-1185">Reference proteome</keyword>
<dbReference type="InterPro" id="IPR024487">
    <property type="entry name" value="CBP_BcsR"/>
</dbReference>
<organism evidence="1 2">
    <name type="scientific">Geopseudomonas guangdongensis</name>
    <dbReference type="NCBI Taxonomy" id="1245526"/>
    <lineage>
        <taxon>Bacteria</taxon>
        <taxon>Pseudomonadati</taxon>
        <taxon>Pseudomonadota</taxon>
        <taxon>Gammaproteobacteria</taxon>
        <taxon>Pseudomonadales</taxon>
        <taxon>Pseudomonadaceae</taxon>
        <taxon>Geopseudomonas</taxon>
    </lineage>
</organism>
<dbReference type="OrthoDB" id="6988851at2"/>
<dbReference type="Pfam" id="PF10945">
    <property type="entry name" value="CBP_BcsR"/>
    <property type="match status" value="1"/>
</dbReference>
<dbReference type="NCBIfam" id="NF040717">
    <property type="entry name" value="BcsR_only"/>
    <property type="match status" value="1"/>
</dbReference>